<accession>A0A1G2B5X1</accession>
<protein>
    <submittedName>
        <fullName evidence="2">Uncharacterized protein</fullName>
    </submittedName>
</protein>
<dbReference type="EMBL" id="MHKD01000013">
    <property type="protein sequence ID" value="OGY84542.1"/>
    <property type="molecule type" value="Genomic_DNA"/>
</dbReference>
<sequence>MNENQDLVTKKYLQESFKDFGETLMKIFVTKGELRDEMNKVRQEMKNMKQELKTDISVLEIKLSAEIKSSKESVLKDMHEMKNEILNSSDTIVKKLVTREAEEAATTNRMDRIETEHGARITTLEEKVFEN</sequence>
<comment type="caution">
    <text evidence="2">The sequence shown here is derived from an EMBL/GenBank/DDBJ whole genome shotgun (WGS) entry which is preliminary data.</text>
</comment>
<reference evidence="2 3" key="1">
    <citation type="journal article" date="2016" name="Nat. Commun.">
        <title>Thousands of microbial genomes shed light on interconnected biogeochemical processes in an aquifer system.</title>
        <authorList>
            <person name="Anantharaman K."/>
            <person name="Brown C.T."/>
            <person name="Hug L.A."/>
            <person name="Sharon I."/>
            <person name="Castelle C.J."/>
            <person name="Probst A.J."/>
            <person name="Thomas B.C."/>
            <person name="Singh A."/>
            <person name="Wilkins M.J."/>
            <person name="Karaoz U."/>
            <person name="Brodie E.L."/>
            <person name="Williams K.H."/>
            <person name="Hubbard S.S."/>
            <person name="Banfield J.F."/>
        </authorList>
    </citation>
    <scope>NUCLEOTIDE SEQUENCE [LARGE SCALE GENOMIC DNA]</scope>
</reference>
<evidence type="ECO:0000313" key="2">
    <source>
        <dbReference type="EMBL" id="OGY84542.1"/>
    </source>
</evidence>
<gene>
    <name evidence="2" type="ORF">A3F54_05550</name>
</gene>
<organism evidence="2 3">
    <name type="scientific">Candidatus Kerfeldbacteria bacterium RIFCSPHIGHO2_12_FULL_48_17</name>
    <dbReference type="NCBI Taxonomy" id="1798542"/>
    <lineage>
        <taxon>Bacteria</taxon>
        <taxon>Candidatus Kerfeldiibacteriota</taxon>
    </lineage>
</organism>
<dbReference type="Proteomes" id="UP000176952">
    <property type="component" value="Unassembled WGS sequence"/>
</dbReference>
<name>A0A1G2B5X1_9BACT</name>
<keyword evidence="1" id="KW-0175">Coiled coil</keyword>
<evidence type="ECO:0000256" key="1">
    <source>
        <dbReference type="SAM" id="Coils"/>
    </source>
</evidence>
<dbReference type="AlphaFoldDB" id="A0A1G2B5X1"/>
<proteinExistence type="predicted"/>
<feature type="coiled-coil region" evidence="1">
    <location>
        <begin position="31"/>
        <end position="62"/>
    </location>
</feature>
<evidence type="ECO:0000313" key="3">
    <source>
        <dbReference type="Proteomes" id="UP000176952"/>
    </source>
</evidence>